<accession>A0A5B7B4T0</accession>
<evidence type="ECO:0000256" key="3">
    <source>
        <dbReference type="ARBA" id="ARBA00006702"/>
    </source>
</evidence>
<dbReference type="GO" id="GO:0004722">
    <property type="term" value="F:protein serine/threonine phosphatase activity"/>
    <property type="evidence" value="ECO:0007669"/>
    <property type="project" value="UniProtKB-EC"/>
</dbReference>
<keyword evidence="9 13" id="KW-0904">Protein phosphatase</keyword>
<evidence type="ECO:0000256" key="11">
    <source>
        <dbReference type="ARBA" id="ARBA00047761"/>
    </source>
</evidence>
<comment type="cofactor">
    <cofactor evidence="1">
        <name>Mn(2+)</name>
        <dbReference type="ChEBI" id="CHEBI:29035"/>
    </cofactor>
</comment>
<dbReference type="SMART" id="SM00332">
    <property type="entry name" value="PP2Cc"/>
    <property type="match status" value="1"/>
</dbReference>
<protein>
    <recommendedName>
        <fullName evidence="4">protein-serine/threonine phosphatase</fullName>
        <ecNumber evidence="4">3.1.3.16</ecNumber>
    </recommendedName>
</protein>
<keyword evidence="8" id="KW-0460">Magnesium</keyword>
<dbReference type="FunFam" id="3.60.40.10:FF:000025">
    <property type="entry name" value="Protein phosphatase 2C 16"/>
    <property type="match status" value="1"/>
</dbReference>
<evidence type="ECO:0000259" key="14">
    <source>
        <dbReference type="PROSITE" id="PS51746"/>
    </source>
</evidence>
<dbReference type="GO" id="GO:0009738">
    <property type="term" value="P:abscisic acid-activated signaling pathway"/>
    <property type="evidence" value="ECO:0007669"/>
    <property type="project" value="UniProtKB-KW"/>
</dbReference>
<evidence type="ECO:0000256" key="1">
    <source>
        <dbReference type="ARBA" id="ARBA00001936"/>
    </source>
</evidence>
<dbReference type="SUPFAM" id="SSF81606">
    <property type="entry name" value="PP2C-like"/>
    <property type="match status" value="1"/>
</dbReference>
<dbReference type="Gene3D" id="3.60.40.10">
    <property type="entry name" value="PPM-type phosphatase domain"/>
    <property type="match status" value="1"/>
</dbReference>
<organism evidence="15">
    <name type="scientific">Davidia involucrata</name>
    <name type="common">Dove tree</name>
    <dbReference type="NCBI Taxonomy" id="16924"/>
    <lineage>
        <taxon>Eukaryota</taxon>
        <taxon>Viridiplantae</taxon>
        <taxon>Streptophyta</taxon>
        <taxon>Embryophyta</taxon>
        <taxon>Tracheophyta</taxon>
        <taxon>Spermatophyta</taxon>
        <taxon>Magnoliopsida</taxon>
        <taxon>eudicotyledons</taxon>
        <taxon>Gunneridae</taxon>
        <taxon>Pentapetalae</taxon>
        <taxon>asterids</taxon>
        <taxon>Cornales</taxon>
        <taxon>Nyssaceae</taxon>
        <taxon>Davidia</taxon>
    </lineage>
</organism>
<evidence type="ECO:0000256" key="8">
    <source>
        <dbReference type="ARBA" id="ARBA00022842"/>
    </source>
</evidence>
<keyword evidence="10" id="KW-0464">Manganese</keyword>
<comment type="similarity">
    <text evidence="3 13">Belongs to the PP2C family.</text>
</comment>
<dbReference type="GO" id="GO:0046872">
    <property type="term" value="F:metal ion binding"/>
    <property type="evidence" value="ECO:0007669"/>
    <property type="project" value="UniProtKB-KW"/>
</dbReference>
<evidence type="ECO:0000256" key="7">
    <source>
        <dbReference type="ARBA" id="ARBA00022801"/>
    </source>
</evidence>
<comment type="cofactor">
    <cofactor evidence="2">
        <name>Mg(2+)</name>
        <dbReference type="ChEBI" id="CHEBI:18420"/>
    </cofactor>
</comment>
<dbReference type="InterPro" id="IPR036457">
    <property type="entry name" value="PPM-type-like_dom_sf"/>
</dbReference>
<dbReference type="PROSITE" id="PS01032">
    <property type="entry name" value="PPM_1"/>
    <property type="match status" value="1"/>
</dbReference>
<comment type="catalytic activity">
    <reaction evidence="11">
        <text>O-phospho-L-seryl-[protein] + H2O = L-seryl-[protein] + phosphate</text>
        <dbReference type="Rhea" id="RHEA:20629"/>
        <dbReference type="Rhea" id="RHEA-COMP:9863"/>
        <dbReference type="Rhea" id="RHEA-COMP:11604"/>
        <dbReference type="ChEBI" id="CHEBI:15377"/>
        <dbReference type="ChEBI" id="CHEBI:29999"/>
        <dbReference type="ChEBI" id="CHEBI:43474"/>
        <dbReference type="ChEBI" id="CHEBI:83421"/>
        <dbReference type="EC" id="3.1.3.16"/>
    </reaction>
</comment>
<evidence type="ECO:0000313" key="15">
    <source>
        <dbReference type="EMBL" id="MPA64010.1"/>
    </source>
</evidence>
<dbReference type="EMBL" id="GHES01033451">
    <property type="protein sequence ID" value="MPA64010.1"/>
    <property type="molecule type" value="Transcribed_RNA"/>
</dbReference>
<keyword evidence="6" id="KW-0479">Metal-binding</keyword>
<evidence type="ECO:0000256" key="2">
    <source>
        <dbReference type="ARBA" id="ARBA00001946"/>
    </source>
</evidence>
<evidence type="ECO:0000256" key="5">
    <source>
        <dbReference type="ARBA" id="ARBA00022682"/>
    </source>
</evidence>
<keyword evidence="5" id="KW-0938">Abscisic acid signaling pathway</keyword>
<dbReference type="InterPro" id="IPR001932">
    <property type="entry name" value="PPM-type_phosphatase-like_dom"/>
</dbReference>
<evidence type="ECO:0000256" key="13">
    <source>
        <dbReference type="RuleBase" id="RU003465"/>
    </source>
</evidence>
<evidence type="ECO:0000256" key="4">
    <source>
        <dbReference type="ARBA" id="ARBA00013081"/>
    </source>
</evidence>
<dbReference type="EC" id="3.1.3.16" evidence="4"/>
<name>A0A5B7B4T0_DAVIN</name>
<evidence type="ECO:0000256" key="10">
    <source>
        <dbReference type="ARBA" id="ARBA00023211"/>
    </source>
</evidence>
<feature type="domain" description="PPM-type phosphatase" evidence="14">
    <location>
        <begin position="238"/>
        <end position="555"/>
    </location>
</feature>
<sequence length="565" mass="61760">MEEISPAIALPFRLGNLIYDESVITTQMEITGLELIASTSSLLSEPHVTKIPFVSIASGNESYGCNNPQSKVSIVTVSALEEIKERRDNSSKMESENGSSWISCDTIDQECREDDLTSLGNYQLLGNLCSQSVASDISTICGEEYIVLEANSETNSPTTMNIEKTSVNFQTVDKSNLWEPNIESEPIRDLISVAVSNEVEGSNESDQKLCIAVLEVSQEMKVSRTSSQSVFELGCIPLWGLTSICGRRPEMEDAAVALSSFLRIPTQMLMGDDSVSNGVSQNLSHITAHFFGVYDGHGGSQVANYCRDHIHFALAKEIEIVKEDSHSGSVGDNWQEQWEKAFLRCFLKVDAEVRGVCRGNGGIADASDSSSEPVAPNAVGSTAVVAIICPTHIIVANCGDSRAVLCRGKVPVPLSVDHKPNREDERARIEVAGGKVIQWDGFRVSGVLAMSRSIGDRYLEPYVIPDPEMMFVPRAKEDECLILASDGLWDVMKNDEVCDVARRRILLWHKRNGASLPAERGEGVDPAAQDAADYLSRLALQRGSNDNISVIVVDLKGHRKFKKKT</sequence>
<comment type="catalytic activity">
    <reaction evidence="12">
        <text>O-phospho-L-threonyl-[protein] + H2O = L-threonyl-[protein] + phosphate</text>
        <dbReference type="Rhea" id="RHEA:47004"/>
        <dbReference type="Rhea" id="RHEA-COMP:11060"/>
        <dbReference type="Rhea" id="RHEA-COMP:11605"/>
        <dbReference type="ChEBI" id="CHEBI:15377"/>
        <dbReference type="ChEBI" id="CHEBI:30013"/>
        <dbReference type="ChEBI" id="CHEBI:43474"/>
        <dbReference type="ChEBI" id="CHEBI:61977"/>
        <dbReference type="EC" id="3.1.3.16"/>
    </reaction>
</comment>
<reference evidence="15" key="1">
    <citation type="submission" date="2019-08" db="EMBL/GenBank/DDBJ databases">
        <title>Reference gene set and small RNA set construction with multiple tissues from Davidia involucrata Baill.</title>
        <authorList>
            <person name="Yang H."/>
            <person name="Zhou C."/>
            <person name="Li G."/>
            <person name="Wang J."/>
            <person name="Gao P."/>
            <person name="Wang M."/>
            <person name="Wang R."/>
            <person name="Zhao Y."/>
        </authorList>
    </citation>
    <scope>NUCLEOTIDE SEQUENCE</scope>
    <source>
        <tissue evidence="15">Mixed with DoveR01_LX</tissue>
    </source>
</reference>
<proteinExistence type="inferred from homology"/>
<dbReference type="PANTHER" id="PTHR47992">
    <property type="entry name" value="PROTEIN PHOSPHATASE"/>
    <property type="match status" value="1"/>
</dbReference>
<dbReference type="Pfam" id="PF00481">
    <property type="entry name" value="PP2C"/>
    <property type="match status" value="1"/>
</dbReference>
<dbReference type="InterPro" id="IPR000222">
    <property type="entry name" value="PP2C_BS"/>
</dbReference>
<keyword evidence="7 13" id="KW-0378">Hydrolase</keyword>
<evidence type="ECO:0000256" key="9">
    <source>
        <dbReference type="ARBA" id="ARBA00022912"/>
    </source>
</evidence>
<evidence type="ECO:0000256" key="6">
    <source>
        <dbReference type="ARBA" id="ARBA00022723"/>
    </source>
</evidence>
<evidence type="ECO:0000256" key="12">
    <source>
        <dbReference type="ARBA" id="ARBA00048336"/>
    </source>
</evidence>
<dbReference type="InterPro" id="IPR015655">
    <property type="entry name" value="PP2C"/>
</dbReference>
<dbReference type="PROSITE" id="PS51746">
    <property type="entry name" value="PPM_2"/>
    <property type="match status" value="1"/>
</dbReference>
<dbReference type="AlphaFoldDB" id="A0A5B7B4T0"/>
<gene>
    <name evidence="15" type="ORF">Din_033451</name>
</gene>
<dbReference type="CDD" id="cd00143">
    <property type="entry name" value="PP2Cc"/>
    <property type="match status" value="1"/>
</dbReference>